<dbReference type="RefSeq" id="WP_145275796.1">
    <property type="nucleotide sequence ID" value="NZ_CP036426.1"/>
</dbReference>
<keyword evidence="2" id="KW-0812">Transmembrane</keyword>
<accession>A0A518HA95</accession>
<feature type="transmembrane region" description="Helical" evidence="2">
    <location>
        <begin position="97"/>
        <end position="117"/>
    </location>
</feature>
<feature type="transmembrane region" description="Helical" evidence="2">
    <location>
        <begin position="239"/>
        <end position="257"/>
    </location>
</feature>
<keyword evidence="4" id="KW-1185">Reference proteome</keyword>
<dbReference type="AlphaFoldDB" id="A0A518HA95"/>
<dbReference type="KEGG" id="tpla:ElP_57050"/>
<evidence type="ECO:0000313" key="4">
    <source>
        <dbReference type="Proteomes" id="UP000317835"/>
    </source>
</evidence>
<sequence length="266" mass="26408">MTGSAPEPTPVPGEISEESRGLPGSPPRGGPAPAGLGRPALLLTFAVGLAVGAVSWLVGEVAEGVFEPERVPAVIRSGVETELITPAASAAATVKNVALSSGLFGAMLGAALGLTGGRIRRSAARGLRAALVGLVSGTVAGTVAALALVTLYYRSYTDFIPKGLVQPLLMHAGIWGAIGAAGGLAFGLGWGGRVQGARGLIGGLVGASLGAAIYEIVGALAFPLGRTFEPTALEWLPRLLARLLVASLAAVGAALVVPGPSRSEKA</sequence>
<reference evidence="3 4" key="1">
    <citation type="submission" date="2019-02" db="EMBL/GenBank/DDBJ databases">
        <title>Deep-cultivation of Planctomycetes and their phenomic and genomic characterization uncovers novel biology.</title>
        <authorList>
            <person name="Wiegand S."/>
            <person name="Jogler M."/>
            <person name="Boedeker C."/>
            <person name="Pinto D."/>
            <person name="Vollmers J."/>
            <person name="Rivas-Marin E."/>
            <person name="Kohn T."/>
            <person name="Peeters S.H."/>
            <person name="Heuer A."/>
            <person name="Rast P."/>
            <person name="Oberbeckmann S."/>
            <person name="Bunk B."/>
            <person name="Jeske O."/>
            <person name="Meyerdierks A."/>
            <person name="Storesund J.E."/>
            <person name="Kallscheuer N."/>
            <person name="Luecker S."/>
            <person name="Lage O.M."/>
            <person name="Pohl T."/>
            <person name="Merkel B.J."/>
            <person name="Hornburger P."/>
            <person name="Mueller R.-W."/>
            <person name="Bruemmer F."/>
            <person name="Labrenz M."/>
            <person name="Spormann A.M."/>
            <person name="Op den Camp H."/>
            <person name="Overmann J."/>
            <person name="Amann R."/>
            <person name="Jetten M.S.M."/>
            <person name="Mascher T."/>
            <person name="Medema M.H."/>
            <person name="Devos D.P."/>
            <person name="Kaster A.-K."/>
            <person name="Ovreas L."/>
            <person name="Rohde M."/>
            <person name="Galperin M.Y."/>
            <person name="Jogler C."/>
        </authorList>
    </citation>
    <scope>NUCLEOTIDE SEQUENCE [LARGE SCALE GENOMIC DNA]</scope>
    <source>
        <strain evidence="3 4">ElP</strain>
    </source>
</reference>
<protein>
    <submittedName>
        <fullName evidence="3">Uncharacterized protein</fullName>
    </submittedName>
</protein>
<name>A0A518HA95_9BACT</name>
<keyword evidence="2" id="KW-0472">Membrane</keyword>
<feature type="transmembrane region" description="Helical" evidence="2">
    <location>
        <begin position="129"/>
        <end position="153"/>
    </location>
</feature>
<dbReference type="EMBL" id="CP036426">
    <property type="protein sequence ID" value="QDV37759.1"/>
    <property type="molecule type" value="Genomic_DNA"/>
</dbReference>
<feature type="transmembrane region" description="Helical" evidence="2">
    <location>
        <begin position="168"/>
        <end position="188"/>
    </location>
</feature>
<proteinExistence type="predicted"/>
<feature type="transmembrane region" description="Helical" evidence="2">
    <location>
        <begin position="200"/>
        <end position="224"/>
    </location>
</feature>
<gene>
    <name evidence="3" type="ORF">ElP_57050</name>
</gene>
<organism evidence="3 4">
    <name type="scientific">Tautonia plasticadhaerens</name>
    <dbReference type="NCBI Taxonomy" id="2527974"/>
    <lineage>
        <taxon>Bacteria</taxon>
        <taxon>Pseudomonadati</taxon>
        <taxon>Planctomycetota</taxon>
        <taxon>Planctomycetia</taxon>
        <taxon>Isosphaerales</taxon>
        <taxon>Isosphaeraceae</taxon>
        <taxon>Tautonia</taxon>
    </lineage>
</organism>
<feature type="region of interest" description="Disordered" evidence="1">
    <location>
        <begin position="1"/>
        <end position="33"/>
    </location>
</feature>
<keyword evidence="2" id="KW-1133">Transmembrane helix</keyword>
<evidence type="ECO:0000313" key="3">
    <source>
        <dbReference type="EMBL" id="QDV37759.1"/>
    </source>
</evidence>
<evidence type="ECO:0000256" key="2">
    <source>
        <dbReference type="SAM" id="Phobius"/>
    </source>
</evidence>
<dbReference type="Proteomes" id="UP000317835">
    <property type="component" value="Chromosome"/>
</dbReference>
<evidence type="ECO:0000256" key="1">
    <source>
        <dbReference type="SAM" id="MobiDB-lite"/>
    </source>
</evidence>